<dbReference type="Proteomes" id="UP000237881">
    <property type="component" value="Unassembled WGS sequence"/>
</dbReference>
<dbReference type="InterPro" id="IPR012893">
    <property type="entry name" value="HipA-like_C"/>
</dbReference>
<dbReference type="Pfam" id="PF07804">
    <property type="entry name" value="HipA_C"/>
    <property type="match status" value="1"/>
</dbReference>
<feature type="region of interest" description="Disordered" evidence="3">
    <location>
        <begin position="204"/>
        <end position="235"/>
    </location>
</feature>
<evidence type="ECO:0000313" key="6">
    <source>
        <dbReference type="Proteomes" id="UP000237881"/>
    </source>
</evidence>
<dbReference type="AlphaFoldDB" id="A0ABD6WAQ1"/>
<dbReference type="GO" id="GO:0016301">
    <property type="term" value="F:kinase activity"/>
    <property type="evidence" value="ECO:0007669"/>
    <property type="project" value="UniProtKB-KW"/>
</dbReference>
<dbReference type="EMBL" id="PSUL01000004">
    <property type="protein sequence ID" value="PPF15502.1"/>
    <property type="molecule type" value="Genomic_DNA"/>
</dbReference>
<feature type="domain" description="HipA-like C-terminal" evidence="4">
    <location>
        <begin position="48"/>
        <end position="160"/>
    </location>
</feature>
<proteinExistence type="predicted"/>
<organism evidence="5 6">
    <name type="scientific">Rathayibacter rathayi</name>
    <name type="common">Corynebacterium rathayi</name>
    <dbReference type="NCBI Taxonomy" id="33887"/>
    <lineage>
        <taxon>Bacteria</taxon>
        <taxon>Bacillati</taxon>
        <taxon>Actinomycetota</taxon>
        <taxon>Actinomycetes</taxon>
        <taxon>Micrococcales</taxon>
        <taxon>Microbacteriaceae</taxon>
        <taxon>Rathayibacter</taxon>
    </lineage>
</organism>
<reference evidence="5 6" key="1">
    <citation type="submission" date="2018-02" db="EMBL/GenBank/DDBJ databases">
        <title>Bacteriophage NCPPB3778 and a type I-E CRISPR drive the evolution of the US Biological Select Agent, Rathayibacter toxicus.</title>
        <authorList>
            <person name="Davis E.W.II."/>
            <person name="Tabima J.F."/>
            <person name="Weisberg A.J."/>
            <person name="Lopes L.D."/>
            <person name="Wiseman M.S."/>
            <person name="Wiseman M.S."/>
            <person name="Pupko T."/>
            <person name="Belcher M.S."/>
            <person name="Sechler A.J."/>
            <person name="Tancos M.A."/>
            <person name="Schroeder B.K."/>
            <person name="Murray T.D."/>
            <person name="Luster D.G."/>
            <person name="Schneider W.L."/>
            <person name="Rogers E."/>
            <person name="Andreote F.D."/>
            <person name="Grunwald N.J."/>
            <person name="Putnam M.L."/>
            <person name="Chang J.H."/>
        </authorList>
    </citation>
    <scope>NUCLEOTIDE SEQUENCE [LARGE SCALE GENOMIC DNA]</scope>
    <source>
        <strain evidence="5 6">AY1I9</strain>
    </source>
</reference>
<name>A0ABD6WAQ1_RATRA</name>
<protein>
    <recommendedName>
        <fullName evidence="4">HipA-like C-terminal domain-containing protein</fullName>
    </recommendedName>
</protein>
<accession>A0ABD6WAQ1</accession>
<gene>
    <name evidence="5" type="ORF">C5C04_02840</name>
</gene>
<evidence type="ECO:0000256" key="2">
    <source>
        <dbReference type="ARBA" id="ARBA00022777"/>
    </source>
</evidence>
<keyword evidence="2" id="KW-0418">Kinase</keyword>
<keyword evidence="1" id="KW-0808">Transferase</keyword>
<evidence type="ECO:0000259" key="4">
    <source>
        <dbReference type="Pfam" id="PF07804"/>
    </source>
</evidence>
<evidence type="ECO:0000256" key="1">
    <source>
        <dbReference type="ARBA" id="ARBA00022679"/>
    </source>
</evidence>
<dbReference type="RefSeq" id="WP_104326524.1">
    <property type="nucleotide sequence ID" value="NZ_PSUL01000004.1"/>
</dbReference>
<evidence type="ECO:0000256" key="3">
    <source>
        <dbReference type="SAM" id="MobiDB-lite"/>
    </source>
</evidence>
<sequence length="235" mass="25403">MAKRSLLSCPVVRDAVLVLGQLVREARVARRWTRDGRTGEKEQRARYVTSPDVLAVLRRHGPTRADPSPELFARIAFAKAISNSDDHARNHAAFWDGHHRSLIPAYDLAPGNRSGETASQALGYGRSGERRVPAAALLPTAPVCGLDLREGRAVVERILGAVLDGFDDAVEQARVPERDRSRLPGHLVLNPGVPHDLTGVVTGWTGGVGPASRTTRRADPRQGARSASAEGRVQE</sequence>
<comment type="caution">
    <text evidence="5">The sequence shown here is derived from an EMBL/GenBank/DDBJ whole genome shotgun (WGS) entry which is preliminary data.</text>
</comment>
<evidence type="ECO:0000313" key="5">
    <source>
        <dbReference type="EMBL" id="PPF15502.1"/>
    </source>
</evidence>